<organism evidence="2 3">
    <name type="scientific">Salix dunnii</name>
    <dbReference type="NCBI Taxonomy" id="1413687"/>
    <lineage>
        <taxon>Eukaryota</taxon>
        <taxon>Viridiplantae</taxon>
        <taxon>Streptophyta</taxon>
        <taxon>Embryophyta</taxon>
        <taxon>Tracheophyta</taxon>
        <taxon>Spermatophyta</taxon>
        <taxon>Magnoliopsida</taxon>
        <taxon>eudicotyledons</taxon>
        <taxon>Gunneridae</taxon>
        <taxon>Pentapetalae</taxon>
        <taxon>rosids</taxon>
        <taxon>fabids</taxon>
        <taxon>Malpighiales</taxon>
        <taxon>Salicaceae</taxon>
        <taxon>Saliceae</taxon>
        <taxon>Salix</taxon>
    </lineage>
</organism>
<dbReference type="Pfam" id="PF24093">
    <property type="entry name" value="DUF7377"/>
    <property type="match status" value="1"/>
</dbReference>
<dbReference type="PANTHER" id="PTHR44329:SF84">
    <property type="entry name" value="PROTEIN KINASE LIKE PROTEIN"/>
    <property type="match status" value="1"/>
</dbReference>
<gene>
    <name evidence="2" type="ORF">SADUNF_Sadunf16G0165000</name>
</gene>
<accession>A0A835J963</accession>
<evidence type="ECO:0000259" key="1">
    <source>
        <dbReference type="PROSITE" id="PS50011"/>
    </source>
</evidence>
<dbReference type="AlphaFoldDB" id="A0A835J963"/>
<dbReference type="InterPro" id="IPR001245">
    <property type="entry name" value="Ser-Thr/Tyr_kinase_cat_dom"/>
</dbReference>
<dbReference type="GO" id="GO:0004674">
    <property type="term" value="F:protein serine/threonine kinase activity"/>
    <property type="evidence" value="ECO:0007669"/>
    <property type="project" value="TreeGrafter"/>
</dbReference>
<dbReference type="PANTHER" id="PTHR44329">
    <property type="entry name" value="SERINE/THREONINE-PROTEIN KINASE TNNI3K-RELATED"/>
    <property type="match status" value="1"/>
</dbReference>
<comment type="caution">
    <text evidence="2">The sequence shown here is derived from an EMBL/GenBank/DDBJ whole genome shotgun (WGS) entry which is preliminary data.</text>
</comment>
<feature type="domain" description="Protein kinase" evidence="1">
    <location>
        <begin position="351"/>
        <end position="629"/>
    </location>
</feature>
<protein>
    <recommendedName>
        <fullName evidence="1">Protein kinase domain-containing protein</fullName>
    </recommendedName>
</protein>
<dbReference type="Proteomes" id="UP000657918">
    <property type="component" value="Chromosome 16"/>
</dbReference>
<dbReference type="Pfam" id="PF07714">
    <property type="entry name" value="PK_Tyr_Ser-Thr"/>
    <property type="match status" value="2"/>
</dbReference>
<dbReference type="OrthoDB" id="4062651at2759"/>
<dbReference type="InterPro" id="IPR055801">
    <property type="entry name" value="DUF7377"/>
</dbReference>
<sequence>MAAALECWSSRASTDEDMVEQVLMRTQDRSETSSSSISTTATSLQLSDQIANLSLKDTISSSSAMQKRLQRLSRNVSEAIASLKNSLNLDSPRDSLVQLTNSQQGNGYGNKSERCRKVAWASVVRNLTQLYPGSQLPEKLVSSIRKHYDSWPLSYAQAGFDMKEVFLHIKLIEQASVDEQPAIMIQEVSDDEVQGCVYKFTFACNSSISWPAMSGALDSASIFCKKIQIFEKKGFTLGAVLLSVQAGQEKSFKARIESALKSSVKKSKSTTVKLPFGLCGCQEENTKGNFGEIEEDSCEQNCRNAIENSKVNIQLEMPLPTSSIVVSVDEWQTINSDRDEIGKWLLNSDNLEFIDQIGPNSFKGVHKGKRVGIEKLKGCDKGNSYEFELRKDLLELMTCGHKNILQFYGICVDENHGLCVVTRLMEGGSVNELMLRNKKLQTKEIVRIATDVAEGMKFMNDHGIAYRDLNTQRILLDRHGNACLGDMGIVTACKSMGEAMEYETDGYRWLAPEEYLFVINYVTPVLKEIAWNQFMKVLSGDPENITETWMSNAYSFGMVVWEMVTGEAAYAAYSPVQAAVGIAACGLRPEIPKDCPHILKSLMTKCWNNSPSKRPKFSEILSILLRPSNNINRQSGKGELERKEGMGIDMKKRMVPFAGKKQPSYHLLAH</sequence>
<dbReference type="SUPFAM" id="SSF56112">
    <property type="entry name" value="Protein kinase-like (PK-like)"/>
    <property type="match status" value="1"/>
</dbReference>
<evidence type="ECO:0000313" key="2">
    <source>
        <dbReference type="EMBL" id="KAF9665833.1"/>
    </source>
</evidence>
<name>A0A835J963_9ROSI</name>
<keyword evidence="3" id="KW-1185">Reference proteome</keyword>
<dbReference type="Gene3D" id="1.10.510.10">
    <property type="entry name" value="Transferase(Phosphotransferase) domain 1"/>
    <property type="match status" value="1"/>
</dbReference>
<evidence type="ECO:0000313" key="3">
    <source>
        <dbReference type="Proteomes" id="UP000657918"/>
    </source>
</evidence>
<reference evidence="2 3" key="1">
    <citation type="submission" date="2020-10" db="EMBL/GenBank/DDBJ databases">
        <title>Plant Genome Project.</title>
        <authorList>
            <person name="Zhang R.-G."/>
        </authorList>
    </citation>
    <scope>NUCLEOTIDE SEQUENCE [LARGE SCALE GENOMIC DNA]</scope>
    <source>
        <strain evidence="2">FAFU-HL-1</strain>
        <tissue evidence="2">Leaf</tissue>
    </source>
</reference>
<dbReference type="InterPro" id="IPR051681">
    <property type="entry name" value="Ser/Thr_Kinases-Pseudokinases"/>
</dbReference>
<dbReference type="InterPro" id="IPR000719">
    <property type="entry name" value="Prot_kinase_dom"/>
</dbReference>
<proteinExistence type="predicted"/>
<dbReference type="GO" id="GO:0005524">
    <property type="term" value="F:ATP binding"/>
    <property type="evidence" value="ECO:0007669"/>
    <property type="project" value="InterPro"/>
</dbReference>
<dbReference type="PROSITE" id="PS50011">
    <property type="entry name" value="PROTEIN_KINASE_DOM"/>
    <property type="match status" value="1"/>
</dbReference>
<dbReference type="InterPro" id="IPR011009">
    <property type="entry name" value="Kinase-like_dom_sf"/>
</dbReference>
<dbReference type="EMBL" id="JADGMS010000016">
    <property type="protein sequence ID" value="KAF9665833.1"/>
    <property type="molecule type" value="Genomic_DNA"/>
</dbReference>